<dbReference type="InterPro" id="IPR052515">
    <property type="entry name" value="Gfo/Idh/MocA_Oxidoreductase"/>
</dbReference>
<dbReference type="Gene3D" id="3.30.360.10">
    <property type="entry name" value="Dihydrodipicolinate Reductase, domain 2"/>
    <property type="match status" value="1"/>
</dbReference>
<organism evidence="4 5">
    <name type="scientific">Halosimplex rubrum</name>
    <dbReference type="NCBI Taxonomy" id="869889"/>
    <lineage>
        <taxon>Archaea</taxon>
        <taxon>Methanobacteriati</taxon>
        <taxon>Methanobacteriota</taxon>
        <taxon>Stenosarchaea group</taxon>
        <taxon>Halobacteria</taxon>
        <taxon>Halobacteriales</taxon>
        <taxon>Haloarculaceae</taxon>
        <taxon>Halosimplex</taxon>
    </lineage>
</organism>
<feature type="compositionally biased region" description="Basic and acidic residues" evidence="1">
    <location>
        <begin position="297"/>
        <end position="309"/>
    </location>
</feature>
<dbReference type="KEGG" id="hrr:HZS55_01030"/>
<feature type="domain" description="Gfo/Idh/MocA-like oxidoreductase N-terminal" evidence="2">
    <location>
        <begin position="5"/>
        <end position="135"/>
    </location>
</feature>
<reference evidence="4 5" key="1">
    <citation type="submission" date="2020-07" db="EMBL/GenBank/DDBJ databases">
        <title>Halosimplex pelagicum sp. nov. and Halosimplex rubrum sp. nov., isolated from salted brown alga Laminaria, and emended description of the genus Halosimplex.</title>
        <authorList>
            <person name="Cui H."/>
        </authorList>
    </citation>
    <scope>NUCLEOTIDE SEQUENCE [LARGE SCALE GENOMIC DNA]</scope>
    <source>
        <strain evidence="4 5">R27</strain>
    </source>
</reference>
<dbReference type="PANTHER" id="PTHR43249:SF1">
    <property type="entry name" value="D-GLUCOSIDE 3-DEHYDROGENASE"/>
    <property type="match status" value="1"/>
</dbReference>
<feature type="domain" description="GFO/IDH/MocA-like oxidoreductase" evidence="3">
    <location>
        <begin position="148"/>
        <end position="283"/>
    </location>
</feature>
<dbReference type="Proteomes" id="UP000509667">
    <property type="component" value="Chromosome"/>
</dbReference>
<feature type="region of interest" description="Disordered" evidence="1">
    <location>
        <begin position="297"/>
        <end position="324"/>
    </location>
</feature>
<dbReference type="Gene3D" id="3.40.50.720">
    <property type="entry name" value="NAD(P)-binding Rossmann-like Domain"/>
    <property type="match status" value="1"/>
</dbReference>
<dbReference type="SUPFAM" id="SSF55347">
    <property type="entry name" value="Glyceraldehyde-3-phosphate dehydrogenase-like, C-terminal domain"/>
    <property type="match status" value="1"/>
</dbReference>
<protein>
    <submittedName>
        <fullName evidence="4">Gfo/Idh/MocA family oxidoreductase</fullName>
    </submittedName>
</protein>
<evidence type="ECO:0000313" key="5">
    <source>
        <dbReference type="Proteomes" id="UP000509667"/>
    </source>
</evidence>
<accession>A0A7D5T3I0</accession>
<evidence type="ECO:0000259" key="3">
    <source>
        <dbReference type="Pfam" id="PF22725"/>
    </source>
</evidence>
<dbReference type="Pfam" id="PF22725">
    <property type="entry name" value="GFO_IDH_MocA_C3"/>
    <property type="match status" value="1"/>
</dbReference>
<sequence>MPTHRIAVVGVGSAAETHMRAYEQLDDAAVVACAGRGDERSESPNGASGETASRDDERVRSFADEHDCDPYLDVSAMLDSVEPDVLDVCTPSGAHLDPALAAADRGVDVFCEKPLETTTERIDRLIDAAEAAGIRLGGVFQRRYKPVVRTVREAVAEGRFGSLAVASAALPWWRDDGYYDGTWQADPAVAGGGAVMSQAIHSVDAIQWIAGAGMDIDPDENPVAEVSAFTGVRGHDADLAVEDAAVATLRYRDGTLGQLLATTATYPGGEIRYELGGRDGSAEIRGEELTTWTFREERETDEATRERFSGPDAGADEPNPLELPNVREFLDARASGEPFMLDGPEARKAVAIVEAIYESAERGEPVAVE</sequence>
<dbReference type="GeneID" id="56076403"/>
<evidence type="ECO:0000259" key="2">
    <source>
        <dbReference type="Pfam" id="PF01408"/>
    </source>
</evidence>
<keyword evidence="5" id="KW-1185">Reference proteome</keyword>
<proteinExistence type="predicted"/>
<dbReference type="PANTHER" id="PTHR43249">
    <property type="entry name" value="UDP-N-ACETYL-2-AMINO-2-DEOXY-D-GLUCURONATE OXIDASE"/>
    <property type="match status" value="1"/>
</dbReference>
<dbReference type="SUPFAM" id="SSF51735">
    <property type="entry name" value="NAD(P)-binding Rossmann-fold domains"/>
    <property type="match status" value="1"/>
</dbReference>
<dbReference type="RefSeq" id="WP_179909918.1">
    <property type="nucleotide sequence ID" value="NZ_CP058910.1"/>
</dbReference>
<dbReference type="InterPro" id="IPR000683">
    <property type="entry name" value="Gfo/Idh/MocA-like_OxRdtase_N"/>
</dbReference>
<name>A0A7D5T3I0_9EURY</name>
<evidence type="ECO:0000313" key="4">
    <source>
        <dbReference type="EMBL" id="QLH75973.1"/>
    </source>
</evidence>
<dbReference type="GO" id="GO:0000166">
    <property type="term" value="F:nucleotide binding"/>
    <property type="evidence" value="ECO:0007669"/>
    <property type="project" value="InterPro"/>
</dbReference>
<dbReference type="Pfam" id="PF01408">
    <property type="entry name" value="GFO_IDH_MocA"/>
    <property type="match status" value="1"/>
</dbReference>
<gene>
    <name evidence="4" type="ORF">HZS55_01030</name>
</gene>
<dbReference type="InterPro" id="IPR036291">
    <property type="entry name" value="NAD(P)-bd_dom_sf"/>
</dbReference>
<evidence type="ECO:0000256" key="1">
    <source>
        <dbReference type="SAM" id="MobiDB-lite"/>
    </source>
</evidence>
<feature type="region of interest" description="Disordered" evidence="1">
    <location>
        <begin position="36"/>
        <end position="58"/>
    </location>
</feature>
<dbReference type="OrthoDB" id="25239at2157"/>
<dbReference type="InterPro" id="IPR055170">
    <property type="entry name" value="GFO_IDH_MocA-like_dom"/>
</dbReference>
<dbReference type="EMBL" id="CP058910">
    <property type="protein sequence ID" value="QLH75973.1"/>
    <property type="molecule type" value="Genomic_DNA"/>
</dbReference>
<dbReference type="AlphaFoldDB" id="A0A7D5T3I0"/>